<dbReference type="EMBL" id="LT634362">
    <property type="protein sequence ID" value="SFZ88620.1"/>
    <property type="molecule type" value="Genomic_DNA"/>
</dbReference>
<accession>A0A1K2I8D3</accession>
<reference evidence="1" key="1">
    <citation type="submission" date="2016-11" db="EMBL/GenBank/DDBJ databases">
        <authorList>
            <person name="Jaros S."/>
            <person name="Januszkiewicz K."/>
            <person name="Wedrychowicz H."/>
        </authorList>
    </citation>
    <scope>NUCLEOTIDE SEQUENCE</scope>
    <source>
        <strain evidence="1">ACA-DC 565</strain>
    </source>
</reference>
<proteinExistence type="predicted"/>
<gene>
    <name evidence="1" type="ORF">LREN565_1733</name>
</gene>
<evidence type="ECO:0000313" key="1">
    <source>
        <dbReference type="EMBL" id="SFZ88620.1"/>
    </source>
</evidence>
<protein>
    <recommendedName>
        <fullName evidence="2">FeS cluster biogenesis domain-containing protein</fullName>
    </recommendedName>
</protein>
<dbReference type="AlphaFoldDB" id="A0A1K2I8D3"/>
<organism evidence="1">
    <name type="scientific">Loigolactobacillus rennini</name>
    <dbReference type="NCBI Taxonomy" id="238013"/>
    <lineage>
        <taxon>Bacteria</taxon>
        <taxon>Bacillati</taxon>
        <taxon>Bacillota</taxon>
        <taxon>Bacilli</taxon>
        <taxon>Lactobacillales</taxon>
        <taxon>Lactobacillaceae</taxon>
        <taxon>Loigolactobacillus</taxon>
    </lineage>
</organism>
<sequence>MKFSVSHAAANWYIDELGLKPGDHLRIFTKIYSGIPTVFPGYYLGISIGASDDAHFKAKVAGITFYIPYNDDWILNDYNLRIDLKDDEAQYNFTEAS</sequence>
<evidence type="ECO:0008006" key="2">
    <source>
        <dbReference type="Google" id="ProtNLM"/>
    </source>
</evidence>
<name>A0A1K2I8D3_9LACO</name>